<evidence type="ECO:0000256" key="4">
    <source>
        <dbReference type="SAM" id="SignalP"/>
    </source>
</evidence>
<dbReference type="InterPro" id="IPR013538">
    <property type="entry name" value="ASHA1/2-like_C"/>
</dbReference>
<name>A0A8J3E2T1_9PROT</name>
<evidence type="ECO:0000259" key="6">
    <source>
        <dbReference type="Pfam" id="PF08327"/>
    </source>
</evidence>
<feature type="domain" description="Activator of Hsp90 ATPase homologue 1/2-like C-terminal" evidence="6">
    <location>
        <begin position="171"/>
        <end position="299"/>
    </location>
</feature>
<evidence type="ECO:0000313" key="8">
    <source>
        <dbReference type="Proteomes" id="UP000646365"/>
    </source>
</evidence>
<proteinExistence type="inferred from homology"/>
<reference evidence="7" key="2">
    <citation type="submission" date="2020-09" db="EMBL/GenBank/DDBJ databases">
        <authorList>
            <person name="Sun Q."/>
            <person name="Zhou Y."/>
        </authorList>
    </citation>
    <scope>NUCLEOTIDE SEQUENCE</scope>
    <source>
        <strain evidence="7">CGMCC 1.15725</strain>
    </source>
</reference>
<dbReference type="InterPro" id="IPR011008">
    <property type="entry name" value="Dimeric_a/b-barrel"/>
</dbReference>
<feature type="region of interest" description="Disordered" evidence="3">
    <location>
        <begin position="23"/>
        <end position="48"/>
    </location>
</feature>
<comment type="similarity">
    <text evidence="2">Belongs to the YciI family.</text>
</comment>
<dbReference type="CDD" id="cd07814">
    <property type="entry name" value="SRPBCC_CalC_Aha1-like"/>
    <property type="match status" value="1"/>
</dbReference>
<evidence type="ECO:0000256" key="3">
    <source>
        <dbReference type="SAM" id="MobiDB-lite"/>
    </source>
</evidence>
<evidence type="ECO:0000256" key="2">
    <source>
        <dbReference type="ARBA" id="ARBA00007689"/>
    </source>
</evidence>
<organism evidence="7 8">
    <name type="scientific">Aliidongia dinghuensis</name>
    <dbReference type="NCBI Taxonomy" id="1867774"/>
    <lineage>
        <taxon>Bacteria</taxon>
        <taxon>Pseudomonadati</taxon>
        <taxon>Pseudomonadota</taxon>
        <taxon>Alphaproteobacteria</taxon>
        <taxon>Rhodospirillales</taxon>
        <taxon>Dongiaceae</taxon>
        <taxon>Aliidongia</taxon>
    </lineage>
</organism>
<feature type="compositionally biased region" description="Low complexity" evidence="3">
    <location>
        <begin position="32"/>
        <end position="48"/>
    </location>
</feature>
<dbReference type="InterPro" id="IPR023393">
    <property type="entry name" value="START-like_dom_sf"/>
</dbReference>
<evidence type="ECO:0000313" key="7">
    <source>
        <dbReference type="EMBL" id="GGF01057.1"/>
    </source>
</evidence>
<comment type="similarity">
    <text evidence="1">Belongs to the AHA1 family.</text>
</comment>
<protein>
    <recommendedName>
        <fullName evidence="9">YCII-related domain-containing protein</fullName>
    </recommendedName>
</protein>
<keyword evidence="4" id="KW-0732">Signal</keyword>
<dbReference type="RefSeq" id="WP_189041758.1">
    <property type="nucleotide sequence ID" value="NZ_BMJQ01000001.1"/>
</dbReference>
<dbReference type="Gene3D" id="3.30.70.1060">
    <property type="entry name" value="Dimeric alpha+beta barrel"/>
    <property type="match status" value="1"/>
</dbReference>
<gene>
    <name evidence="7" type="ORF">GCM10011611_03310</name>
</gene>
<evidence type="ECO:0000259" key="5">
    <source>
        <dbReference type="Pfam" id="PF03795"/>
    </source>
</evidence>
<evidence type="ECO:0008006" key="9">
    <source>
        <dbReference type="Google" id="ProtNLM"/>
    </source>
</evidence>
<dbReference type="Pfam" id="PF03795">
    <property type="entry name" value="YCII"/>
    <property type="match status" value="1"/>
</dbReference>
<dbReference type="Gene3D" id="3.30.530.20">
    <property type="match status" value="1"/>
</dbReference>
<sequence length="302" mass="32911">MRRACLPFLPGFLALMASAAPLSAAEPPPQPASTQPANTQAANTQAASTQPGTFLYIVTPRPGLMDGMTDAEKQAIGAHFARLKDMLRDGDLILAGPTDPPTQGLVVFKAADLDAARVLAESDPAVKAGAFALKSVEPFQLALERPGPLPRDYVANPSDRVLHKHVVVKGSIDAVWHAWTTSEGFTDFAGAEAHIDLRIGGPFEILWNPDKTAPARGSEGMRILSYLPKRMLSFEWNAPPKFGPLRQQRTWVIVSFKPIGRDQVDVTIDHAGWGQGADWDKLYLYFNDAWDYVLGRLAKKFA</sequence>
<comment type="caution">
    <text evidence="7">The sequence shown here is derived from an EMBL/GenBank/DDBJ whole genome shotgun (WGS) entry which is preliminary data.</text>
</comment>
<keyword evidence="8" id="KW-1185">Reference proteome</keyword>
<evidence type="ECO:0000256" key="1">
    <source>
        <dbReference type="ARBA" id="ARBA00006817"/>
    </source>
</evidence>
<dbReference type="Pfam" id="PF08327">
    <property type="entry name" value="AHSA1"/>
    <property type="match status" value="1"/>
</dbReference>
<feature type="domain" description="YCII-related" evidence="5">
    <location>
        <begin position="57"/>
        <end position="139"/>
    </location>
</feature>
<dbReference type="AlphaFoldDB" id="A0A8J3E2T1"/>
<dbReference type="InterPro" id="IPR005545">
    <property type="entry name" value="YCII"/>
</dbReference>
<dbReference type="SUPFAM" id="SSF54909">
    <property type="entry name" value="Dimeric alpha+beta barrel"/>
    <property type="match status" value="1"/>
</dbReference>
<dbReference type="EMBL" id="BMJQ01000001">
    <property type="protein sequence ID" value="GGF01057.1"/>
    <property type="molecule type" value="Genomic_DNA"/>
</dbReference>
<feature type="chain" id="PRO_5035218919" description="YCII-related domain-containing protein" evidence="4">
    <location>
        <begin position="20"/>
        <end position="302"/>
    </location>
</feature>
<reference evidence="7" key="1">
    <citation type="journal article" date="2014" name="Int. J. Syst. Evol. Microbiol.">
        <title>Complete genome sequence of Corynebacterium casei LMG S-19264T (=DSM 44701T), isolated from a smear-ripened cheese.</title>
        <authorList>
            <consortium name="US DOE Joint Genome Institute (JGI-PGF)"/>
            <person name="Walter F."/>
            <person name="Albersmeier A."/>
            <person name="Kalinowski J."/>
            <person name="Ruckert C."/>
        </authorList>
    </citation>
    <scope>NUCLEOTIDE SEQUENCE</scope>
    <source>
        <strain evidence="7">CGMCC 1.15725</strain>
    </source>
</reference>
<dbReference type="Proteomes" id="UP000646365">
    <property type="component" value="Unassembled WGS sequence"/>
</dbReference>
<accession>A0A8J3E2T1</accession>
<feature type="signal peptide" evidence="4">
    <location>
        <begin position="1"/>
        <end position="19"/>
    </location>
</feature>
<dbReference type="SUPFAM" id="SSF55961">
    <property type="entry name" value="Bet v1-like"/>
    <property type="match status" value="1"/>
</dbReference>